<keyword evidence="3" id="KW-1185">Reference proteome</keyword>
<gene>
    <name evidence="2" type="ORF">EC957_008478</name>
</gene>
<reference evidence="2" key="1">
    <citation type="journal article" date="2020" name="Fungal Divers.">
        <title>Resolving the Mortierellaceae phylogeny through synthesis of multi-gene phylogenetics and phylogenomics.</title>
        <authorList>
            <person name="Vandepol N."/>
            <person name="Liber J."/>
            <person name="Desiro A."/>
            <person name="Na H."/>
            <person name="Kennedy M."/>
            <person name="Barry K."/>
            <person name="Grigoriev I.V."/>
            <person name="Miller A.N."/>
            <person name="O'Donnell K."/>
            <person name="Stajich J.E."/>
            <person name="Bonito G."/>
        </authorList>
    </citation>
    <scope>NUCLEOTIDE SEQUENCE</scope>
    <source>
        <strain evidence="2">NRRL 2591</strain>
    </source>
</reference>
<feature type="compositionally biased region" description="Basic and acidic residues" evidence="1">
    <location>
        <begin position="111"/>
        <end position="121"/>
    </location>
</feature>
<dbReference type="Proteomes" id="UP000723463">
    <property type="component" value="Unassembled WGS sequence"/>
</dbReference>
<evidence type="ECO:0000313" key="3">
    <source>
        <dbReference type="Proteomes" id="UP000723463"/>
    </source>
</evidence>
<protein>
    <submittedName>
        <fullName evidence="2">Uncharacterized protein</fullName>
    </submittedName>
</protein>
<evidence type="ECO:0000313" key="2">
    <source>
        <dbReference type="EMBL" id="KAF9537320.1"/>
    </source>
</evidence>
<proteinExistence type="predicted"/>
<sequence length="121" mass="14207">MAACLSRKEYERRTYIKQIDEFTLACDRIMHMGDQSEIDPAEEAEALKILNETLAFFKEHLFIFSLRKTTPVRVRTKSGKEILFTVSDAYWDAWQAELERRDQEEDEKEKEEEAKNAAKGV</sequence>
<accession>A0A9P6EXJ8</accession>
<dbReference type="AlphaFoldDB" id="A0A9P6EXJ8"/>
<dbReference type="EMBL" id="JAAAXW010000421">
    <property type="protein sequence ID" value="KAF9537320.1"/>
    <property type="molecule type" value="Genomic_DNA"/>
</dbReference>
<comment type="caution">
    <text evidence="2">The sequence shown here is derived from an EMBL/GenBank/DDBJ whole genome shotgun (WGS) entry which is preliminary data.</text>
</comment>
<evidence type="ECO:0000256" key="1">
    <source>
        <dbReference type="SAM" id="MobiDB-lite"/>
    </source>
</evidence>
<name>A0A9P6EXJ8_9FUNG</name>
<feature type="region of interest" description="Disordered" evidence="1">
    <location>
        <begin position="100"/>
        <end position="121"/>
    </location>
</feature>
<organism evidence="2 3">
    <name type="scientific">Mortierella hygrophila</name>
    <dbReference type="NCBI Taxonomy" id="979708"/>
    <lineage>
        <taxon>Eukaryota</taxon>
        <taxon>Fungi</taxon>
        <taxon>Fungi incertae sedis</taxon>
        <taxon>Mucoromycota</taxon>
        <taxon>Mortierellomycotina</taxon>
        <taxon>Mortierellomycetes</taxon>
        <taxon>Mortierellales</taxon>
        <taxon>Mortierellaceae</taxon>
        <taxon>Mortierella</taxon>
    </lineage>
</organism>